<evidence type="ECO:0000256" key="6">
    <source>
        <dbReference type="ARBA" id="ARBA00023180"/>
    </source>
</evidence>
<comment type="function">
    <text evidence="7">May be involved in telomere capping.</text>
</comment>
<sequence>MSESYSPDPGVQPVSGSLLSTVFLSERDLGLRVPINYVTSPGVSLQAACFPRLRYEDDSFGDCLSNLLALGFRRFELDLYWDSGRKVWSFCPVAIPESITNATAPSNDASSLSSSTFATLTSAPLATASSGSMLEARQATASDSSSTSETSSSLSVLVGSGLPGISGTVANASPTSLGNTSPSIAVLPDSSNDPLVSIGPYVCTTTINLSTFTSQILSFVDQTDNTLNATLLYVTLNVHAAASDKSPLSSPSAPTDLPIVSNTLSSLFYGNLSNYLYTPNNLASDRANLNTSWYTVQTIYRPVKDYYTVTKDEYGVDTTEDGWPAMSYVEFSKSKRLLLGWGRVDPQMDRYDFSADAGTIFPSGYIQDIQTDTAADESGGLASGCFIQDDTDDLSKTNSSWAIDTFNYPTTLSANITPLLNLTTNSINCGLSPFLNITLLNATAHDNPTPYQNFTYSTVWSWAANEPRNYTSSDASTESLFRCATANTDLSGRWIVADCSQKYYAACRANGQPYNWTISTYPISYSFAKDACPNSYHFAAPRTALENSYLRKALRNSHRDWDGHGAWVDFNSLDYKSCWVTGGPNATCPYSTSLSQQDDLHQRIILVPAIAATIALIVTALTIFVKVVGGRRGRRRSRRRGGDGFVYEGVPS</sequence>
<reference evidence="12 13" key="1">
    <citation type="submission" date="2018-05" db="EMBL/GenBank/DDBJ databases">
        <title>Whole genome sequencing for identification of molecular markers to develop diagnostic detection tools for the regulated plant pathogen Lachnellula willkommii.</title>
        <authorList>
            <person name="Giroux E."/>
            <person name="Bilodeau G."/>
        </authorList>
    </citation>
    <scope>NUCLEOTIDE SEQUENCE [LARGE SCALE GENOMIC DNA]</scope>
    <source>
        <strain evidence="12 13">CBS 625.97</strain>
    </source>
</reference>
<evidence type="ECO:0000256" key="4">
    <source>
        <dbReference type="ARBA" id="ARBA00022989"/>
    </source>
</evidence>
<evidence type="ECO:0000259" key="11">
    <source>
        <dbReference type="Pfam" id="PF25506"/>
    </source>
</evidence>
<feature type="domain" description="MTC6 partial TIM-barrel" evidence="11">
    <location>
        <begin position="22"/>
        <end position="441"/>
    </location>
</feature>
<dbReference type="AlphaFoldDB" id="A0A7D8YY14"/>
<dbReference type="EMBL" id="QGMG01000016">
    <property type="protein sequence ID" value="TVY59029.1"/>
    <property type="molecule type" value="Genomic_DNA"/>
</dbReference>
<keyword evidence="4 10" id="KW-1133">Transmembrane helix</keyword>
<dbReference type="PANTHER" id="PTHR35518:SF2">
    <property type="entry name" value="MAINTENANCE OF TELOMERE CAPPING PROTEIN 6"/>
    <property type="match status" value="1"/>
</dbReference>
<comment type="caution">
    <text evidence="12">The sequence shown here is derived from an EMBL/GenBank/DDBJ whole genome shotgun (WGS) entry which is preliminary data.</text>
</comment>
<organism evidence="12 13">
    <name type="scientific">Lachnellula cervina</name>
    <dbReference type="NCBI Taxonomy" id="1316786"/>
    <lineage>
        <taxon>Eukaryota</taxon>
        <taxon>Fungi</taxon>
        <taxon>Dikarya</taxon>
        <taxon>Ascomycota</taxon>
        <taxon>Pezizomycotina</taxon>
        <taxon>Leotiomycetes</taxon>
        <taxon>Helotiales</taxon>
        <taxon>Lachnaceae</taxon>
        <taxon>Lachnellula</taxon>
    </lineage>
</organism>
<evidence type="ECO:0000256" key="8">
    <source>
        <dbReference type="ARBA" id="ARBA00038159"/>
    </source>
</evidence>
<evidence type="ECO:0000256" key="5">
    <source>
        <dbReference type="ARBA" id="ARBA00023136"/>
    </source>
</evidence>
<evidence type="ECO:0000256" key="3">
    <source>
        <dbReference type="ARBA" id="ARBA00022729"/>
    </source>
</evidence>
<name>A0A7D8YY14_9HELO</name>
<comment type="subcellular location">
    <subcellularLocation>
        <location evidence="1">Membrane</location>
        <topology evidence="1">Single-pass type I membrane protein</topology>
    </subcellularLocation>
</comment>
<protein>
    <recommendedName>
        <fullName evidence="9">Maintenance of telomere capping protein 6</fullName>
    </recommendedName>
</protein>
<proteinExistence type="inferred from homology"/>
<keyword evidence="6" id="KW-0325">Glycoprotein</keyword>
<comment type="similarity">
    <text evidence="8">Belongs to the MTC6 family.</text>
</comment>
<dbReference type="InterPro" id="IPR057530">
    <property type="entry name" value="TIM-barrel_MTC6"/>
</dbReference>
<evidence type="ECO:0000256" key="1">
    <source>
        <dbReference type="ARBA" id="ARBA00004479"/>
    </source>
</evidence>
<evidence type="ECO:0000313" key="12">
    <source>
        <dbReference type="EMBL" id="TVY59029.1"/>
    </source>
</evidence>
<keyword evidence="2 10" id="KW-0812">Transmembrane</keyword>
<evidence type="ECO:0000313" key="13">
    <source>
        <dbReference type="Proteomes" id="UP000481288"/>
    </source>
</evidence>
<keyword evidence="5 10" id="KW-0472">Membrane</keyword>
<feature type="transmembrane region" description="Helical" evidence="10">
    <location>
        <begin position="605"/>
        <end position="629"/>
    </location>
</feature>
<dbReference type="InterPro" id="IPR051008">
    <property type="entry name" value="Telomere_Capping_Maintenance"/>
</dbReference>
<dbReference type="GO" id="GO:0016020">
    <property type="term" value="C:membrane"/>
    <property type="evidence" value="ECO:0007669"/>
    <property type="project" value="UniProtKB-SubCell"/>
</dbReference>
<keyword evidence="13" id="KW-1185">Reference proteome</keyword>
<evidence type="ECO:0000256" key="9">
    <source>
        <dbReference type="ARBA" id="ARBA00039865"/>
    </source>
</evidence>
<accession>A0A7D8YY14</accession>
<evidence type="ECO:0000256" key="2">
    <source>
        <dbReference type="ARBA" id="ARBA00022692"/>
    </source>
</evidence>
<dbReference type="Pfam" id="PF25506">
    <property type="entry name" value="TIM-barrel_MTC6"/>
    <property type="match status" value="1"/>
</dbReference>
<gene>
    <name evidence="12" type="primary">MTC6</name>
    <name evidence="12" type="ORF">LCER1_G000626</name>
</gene>
<dbReference type="OrthoDB" id="5573651at2759"/>
<dbReference type="PANTHER" id="PTHR35518">
    <property type="entry name" value="MAINTENANCE OF TELOMOERE CAPPING"/>
    <property type="match status" value="1"/>
</dbReference>
<evidence type="ECO:0000256" key="7">
    <source>
        <dbReference type="ARBA" id="ARBA00037703"/>
    </source>
</evidence>
<keyword evidence="3" id="KW-0732">Signal</keyword>
<evidence type="ECO:0000256" key="10">
    <source>
        <dbReference type="SAM" id="Phobius"/>
    </source>
</evidence>
<dbReference type="Proteomes" id="UP000481288">
    <property type="component" value="Unassembled WGS sequence"/>
</dbReference>
<dbReference type="CDD" id="cd00037">
    <property type="entry name" value="CLECT"/>
    <property type="match status" value="1"/>
</dbReference>